<dbReference type="GO" id="GO:0000981">
    <property type="term" value="F:DNA-binding transcription factor activity, RNA polymerase II-specific"/>
    <property type="evidence" value="ECO:0007669"/>
    <property type="project" value="TreeGrafter"/>
</dbReference>
<keyword evidence="6" id="KW-1185">Reference proteome</keyword>
<dbReference type="InterPro" id="IPR050211">
    <property type="entry name" value="FOX_domain-containing"/>
</dbReference>
<dbReference type="SUPFAM" id="SSF46785">
    <property type="entry name" value="Winged helix' DNA-binding domain"/>
    <property type="match status" value="1"/>
</dbReference>
<evidence type="ECO:0000256" key="4">
    <source>
        <dbReference type="SAM" id="MobiDB-lite"/>
    </source>
</evidence>
<evidence type="ECO:0000256" key="1">
    <source>
        <dbReference type="ARBA" id="ARBA00023125"/>
    </source>
</evidence>
<feature type="region of interest" description="Disordered" evidence="4">
    <location>
        <begin position="745"/>
        <end position="764"/>
    </location>
</feature>
<dbReference type="Proteomes" id="UP000515146">
    <property type="component" value="Unplaced"/>
</dbReference>
<dbReference type="PROSITE" id="PS50039">
    <property type="entry name" value="FORK_HEAD_3"/>
    <property type="match status" value="1"/>
</dbReference>
<dbReference type="Pfam" id="PF00250">
    <property type="entry name" value="Forkhead"/>
    <property type="match status" value="1"/>
</dbReference>
<dbReference type="OrthoDB" id="5954824at2759"/>
<dbReference type="PRINTS" id="PR00053">
    <property type="entry name" value="FORKHEAD"/>
</dbReference>
<feature type="region of interest" description="Disordered" evidence="4">
    <location>
        <begin position="253"/>
        <end position="301"/>
    </location>
</feature>
<dbReference type="AlphaFoldDB" id="A0A6P6YDN2"/>
<dbReference type="RefSeq" id="XP_027203558.1">
    <property type="nucleotide sequence ID" value="XM_027347757.1"/>
</dbReference>
<feature type="region of interest" description="Disordered" evidence="4">
    <location>
        <begin position="651"/>
        <end position="697"/>
    </location>
</feature>
<feature type="compositionally biased region" description="Low complexity" evidence="4">
    <location>
        <begin position="264"/>
        <end position="298"/>
    </location>
</feature>
<dbReference type="InParanoid" id="A0A6P6YDN2"/>
<dbReference type="GO" id="GO:0030154">
    <property type="term" value="P:cell differentiation"/>
    <property type="evidence" value="ECO:0007669"/>
    <property type="project" value="TreeGrafter"/>
</dbReference>
<dbReference type="PROSITE" id="PS00657">
    <property type="entry name" value="FORK_HEAD_1"/>
    <property type="match status" value="1"/>
</dbReference>
<dbReference type="CDD" id="cd20027">
    <property type="entry name" value="FH_FOXL1"/>
    <property type="match status" value="1"/>
</dbReference>
<dbReference type="GO" id="GO:0000978">
    <property type="term" value="F:RNA polymerase II cis-regulatory region sequence-specific DNA binding"/>
    <property type="evidence" value="ECO:0007669"/>
    <property type="project" value="TreeGrafter"/>
</dbReference>
<evidence type="ECO:0000313" key="7">
    <source>
        <dbReference type="RefSeq" id="XP_027203558.1"/>
    </source>
</evidence>
<feature type="domain" description="Fork-head" evidence="5">
    <location>
        <begin position="302"/>
        <end position="396"/>
    </location>
</feature>
<feature type="compositionally biased region" description="Low complexity" evidence="4">
    <location>
        <begin position="745"/>
        <end position="757"/>
    </location>
</feature>
<reference evidence="7" key="1">
    <citation type="submission" date="2025-08" db="UniProtKB">
        <authorList>
            <consortium name="RefSeq"/>
        </authorList>
    </citation>
    <scope>IDENTIFICATION</scope>
    <source>
        <strain evidence="7">Airmid</strain>
    </source>
</reference>
<dbReference type="KEGG" id="dpte:113797392"/>
<dbReference type="InterPro" id="IPR030456">
    <property type="entry name" value="TF_fork_head_CS_2"/>
</dbReference>
<accession>A0A6P6YDN2</accession>
<dbReference type="GO" id="GO:0005634">
    <property type="term" value="C:nucleus"/>
    <property type="evidence" value="ECO:0007669"/>
    <property type="project" value="UniProtKB-SubCell"/>
</dbReference>
<feature type="compositionally biased region" description="Low complexity" evidence="4">
    <location>
        <begin position="401"/>
        <end position="417"/>
    </location>
</feature>
<keyword evidence="2 3" id="KW-0539">Nucleus</keyword>
<dbReference type="GO" id="GO:0009653">
    <property type="term" value="P:anatomical structure morphogenesis"/>
    <property type="evidence" value="ECO:0007669"/>
    <property type="project" value="TreeGrafter"/>
</dbReference>
<evidence type="ECO:0000256" key="3">
    <source>
        <dbReference type="PROSITE-ProRule" id="PRU00089"/>
    </source>
</evidence>
<feature type="compositionally biased region" description="Polar residues" evidence="4">
    <location>
        <begin position="684"/>
        <end position="695"/>
    </location>
</feature>
<feature type="DNA-binding region" description="Fork-head" evidence="3">
    <location>
        <begin position="302"/>
        <end position="396"/>
    </location>
</feature>
<sequence>MSTIEKQSIYNSIMMPTNSFSNLTTTLLPSSSSSLQQQDSTNTSLYAANLIANNLSPLSLELLLSKLQNQRKLLSSSFSMNNNHDDDGDEIHCENQQNNFDMAILQEFSRQLKANIEQQQQQQQQYPNNNNQIDLNFDINRAFVGQLLNNLYNPNLLQQTTTTSTPTTTTTATGIWNPHHHQQQQSNYSVTESPSQANDNHLKSLINNIDKSTTTRKFSSAIDLTNKLDNQQQQQQQSPTAIKSVINYQSINNHHIDNNDDIGHSSSSSSSPHTPTSSSSSTSSSTSSTANTSNQSSSINQKPPYSYIALITMAIRSVPDHKITLNGIYKYIMDNFPYYHDNKQGWQNSIRHNLSLNDCFIKVIREKNKPGKGNFWTLDPKFNNMFENGNFRRRKRRNIKHQQQQQQQQQQQRQHQQMVERKRMAMNNHNQQHLNHQNFQIRSSLNHDNQQLANNNINPYDRRLLTNLSVQDCFQSMKILANSEQQQNSHFHHNNNNNHISSSQSFVDLSRQQQQQQQHYNPQSQQPSLQSLYMTALYSNPLTTGTNDNSTVANNNATGLILDSYHHHHLHHHPNLSIASLSSGGTSLSSSSPPSSTRSSPDNHDLLENYFEIEQHQQQQQQQDGTIDLRIDTKKNQDRLGKESLNIMINDVEDRSSPASPSTSTSSATTVDVGNDNNNVHNTPLSSPRTPSSVEQRNKEIGHHYSSCCSPDDTTGSENFKSMAINTSSSTSPLKDYSIASIISSSTSTSPQLSLTIKSTDIED</sequence>
<feature type="compositionally biased region" description="Low complexity" evidence="4">
    <location>
        <begin position="580"/>
        <end position="600"/>
    </location>
</feature>
<keyword evidence="1 3" id="KW-0238">DNA-binding</keyword>
<gene>
    <name evidence="7" type="primary">LOC113797392</name>
</gene>
<dbReference type="InterPro" id="IPR047514">
    <property type="entry name" value="FH_FOXL1"/>
</dbReference>
<evidence type="ECO:0000259" key="5">
    <source>
        <dbReference type="PROSITE" id="PS50039"/>
    </source>
</evidence>
<dbReference type="PROSITE" id="PS00658">
    <property type="entry name" value="FORK_HEAD_2"/>
    <property type="match status" value="1"/>
</dbReference>
<feature type="region of interest" description="Disordered" evidence="4">
    <location>
        <begin position="484"/>
        <end position="527"/>
    </location>
</feature>
<organism evidence="6 7">
    <name type="scientific">Dermatophagoides pteronyssinus</name>
    <name type="common">European house dust mite</name>
    <dbReference type="NCBI Taxonomy" id="6956"/>
    <lineage>
        <taxon>Eukaryota</taxon>
        <taxon>Metazoa</taxon>
        <taxon>Ecdysozoa</taxon>
        <taxon>Arthropoda</taxon>
        <taxon>Chelicerata</taxon>
        <taxon>Arachnida</taxon>
        <taxon>Acari</taxon>
        <taxon>Acariformes</taxon>
        <taxon>Sarcoptiformes</taxon>
        <taxon>Astigmata</taxon>
        <taxon>Psoroptidia</taxon>
        <taxon>Analgoidea</taxon>
        <taxon>Pyroglyphidae</taxon>
        <taxon>Dermatophagoidinae</taxon>
        <taxon>Dermatophagoides</taxon>
    </lineage>
</organism>
<dbReference type="SMART" id="SM00339">
    <property type="entry name" value="FH"/>
    <property type="match status" value="1"/>
</dbReference>
<name>A0A6P6YDN2_DERPT</name>
<evidence type="ECO:0000256" key="2">
    <source>
        <dbReference type="ARBA" id="ARBA00023242"/>
    </source>
</evidence>
<protein>
    <submittedName>
        <fullName evidence="7">Fork head transcription factor 1-like</fullName>
    </submittedName>
</protein>
<dbReference type="InterPro" id="IPR036390">
    <property type="entry name" value="WH_DNA-bd_sf"/>
</dbReference>
<dbReference type="InterPro" id="IPR036388">
    <property type="entry name" value="WH-like_DNA-bd_sf"/>
</dbReference>
<feature type="region of interest" description="Disordered" evidence="4">
    <location>
        <begin position="159"/>
        <end position="199"/>
    </location>
</feature>
<dbReference type="InterPro" id="IPR018122">
    <property type="entry name" value="TF_fork_head_CS_1"/>
</dbReference>
<dbReference type="PANTHER" id="PTHR11829:SF388">
    <property type="entry name" value="FORK HEAD DOMAIN-CONTAINING PROTEIN L1-RELATED"/>
    <property type="match status" value="1"/>
</dbReference>
<proteinExistence type="predicted"/>
<evidence type="ECO:0000313" key="6">
    <source>
        <dbReference type="Proteomes" id="UP000515146"/>
    </source>
</evidence>
<feature type="region of interest" description="Disordered" evidence="4">
    <location>
        <begin position="576"/>
        <end position="635"/>
    </location>
</feature>
<dbReference type="FunFam" id="1.10.10.10:FF:001472">
    <property type="entry name" value="Forkhead domain protein 1"/>
    <property type="match status" value="1"/>
</dbReference>
<dbReference type="InterPro" id="IPR001766">
    <property type="entry name" value="Fork_head_dom"/>
</dbReference>
<feature type="compositionally biased region" description="Polar residues" evidence="4">
    <location>
        <begin position="183"/>
        <end position="199"/>
    </location>
</feature>
<dbReference type="Gene3D" id="1.10.10.10">
    <property type="entry name" value="Winged helix-like DNA-binding domain superfamily/Winged helix DNA-binding domain"/>
    <property type="match status" value="1"/>
</dbReference>
<feature type="compositionally biased region" description="Basic and acidic residues" evidence="4">
    <location>
        <begin position="254"/>
        <end position="263"/>
    </location>
</feature>
<feature type="compositionally biased region" description="Low complexity" evidence="4">
    <location>
        <begin position="159"/>
        <end position="173"/>
    </location>
</feature>
<feature type="compositionally biased region" description="Low complexity" evidence="4">
    <location>
        <begin position="657"/>
        <end position="683"/>
    </location>
</feature>
<comment type="subcellular location">
    <subcellularLocation>
        <location evidence="3">Nucleus</location>
    </subcellularLocation>
</comment>
<feature type="region of interest" description="Disordered" evidence="4">
    <location>
        <begin position="396"/>
        <end position="420"/>
    </location>
</feature>
<dbReference type="PANTHER" id="PTHR11829">
    <property type="entry name" value="FORKHEAD BOX PROTEIN"/>
    <property type="match status" value="1"/>
</dbReference>